<dbReference type="AlphaFoldDB" id="A0A1J1HYJ2"/>
<accession>A0A1J1HYJ2</accession>
<keyword evidence="2" id="KW-1185">Reference proteome</keyword>
<evidence type="ECO:0000313" key="1">
    <source>
        <dbReference type="EMBL" id="CRK91606.1"/>
    </source>
</evidence>
<dbReference type="Proteomes" id="UP000183832">
    <property type="component" value="Unassembled WGS sequence"/>
</dbReference>
<gene>
    <name evidence="1" type="ORF">CLUMA_CG005260</name>
</gene>
<protein>
    <submittedName>
        <fullName evidence="1">CLUMA_CG005260, isoform A</fullName>
    </submittedName>
</protein>
<name>A0A1J1HYJ2_9DIPT</name>
<reference evidence="1 2" key="1">
    <citation type="submission" date="2015-04" db="EMBL/GenBank/DDBJ databases">
        <authorList>
            <person name="Syromyatnikov M.Y."/>
            <person name="Popov V.N."/>
        </authorList>
    </citation>
    <scope>NUCLEOTIDE SEQUENCE [LARGE SCALE GENOMIC DNA]</scope>
</reference>
<sequence length="79" mass="9143">MILGFNQSAPMTLDNLEFTEAKKAKNTNRIHHSLLYLLLLQSPILCHHHALLFVTISDYGVRHELLFLYRSNKPNTTHT</sequence>
<dbReference type="EMBL" id="CVRI01000021">
    <property type="protein sequence ID" value="CRK91606.1"/>
    <property type="molecule type" value="Genomic_DNA"/>
</dbReference>
<evidence type="ECO:0000313" key="2">
    <source>
        <dbReference type="Proteomes" id="UP000183832"/>
    </source>
</evidence>
<proteinExistence type="predicted"/>
<organism evidence="1 2">
    <name type="scientific">Clunio marinus</name>
    <dbReference type="NCBI Taxonomy" id="568069"/>
    <lineage>
        <taxon>Eukaryota</taxon>
        <taxon>Metazoa</taxon>
        <taxon>Ecdysozoa</taxon>
        <taxon>Arthropoda</taxon>
        <taxon>Hexapoda</taxon>
        <taxon>Insecta</taxon>
        <taxon>Pterygota</taxon>
        <taxon>Neoptera</taxon>
        <taxon>Endopterygota</taxon>
        <taxon>Diptera</taxon>
        <taxon>Nematocera</taxon>
        <taxon>Chironomoidea</taxon>
        <taxon>Chironomidae</taxon>
        <taxon>Clunio</taxon>
    </lineage>
</organism>